<evidence type="ECO:0000313" key="1">
    <source>
        <dbReference type="EMBL" id="MBP1082985.1"/>
    </source>
</evidence>
<accession>A0ABS4D068</accession>
<dbReference type="Proteomes" id="UP000674416">
    <property type="component" value="Unassembled WGS sequence"/>
</dbReference>
<proteinExistence type="predicted"/>
<comment type="caution">
    <text evidence="1">The sequence shown here is derived from an EMBL/GenBank/DDBJ whole genome shotgun (WGS) entry which is preliminary data.</text>
</comment>
<gene>
    <name evidence="1" type="ORF">JOC74_003495</name>
</gene>
<protein>
    <submittedName>
        <fullName evidence="1">Uncharacterized protein</fullName>
    </submittedName>
</protein>
<name>A0ABS4D068_9BACI</name>
<dbReference type="EMBL" id="JAFDST010000004">
    <property type="protein sequence ID" value="MBP1082985.1"/>
    <property type="molecule type" value="Genomic_DNA"/>
</dbReference>
<reference evidence="1 2" key="1">
    <citation type="submission" date="2021-01" db="EMBL/GenBank/DDBJ databases">
        <title>Genomic Encyclopedia of Type Strains, Phase IV (KMG-IV): sequencing the most valuable type-strain genomes for metagenomic binning, comparative biology and taxonomic classification.</title>
        <authorList>
            <person name="Goeker M."/>
        </authorList>
    </citation>
    <scope>NUCLEOTIDE SEQUENCE [LARGE SCALE GENOMIC DNA]</scope>
    <source>
        <strain evidence="1 2">DSM 103394</strain>
    </source>
</reference>
<evidence type="ECO:0000313" key="2">
    <source>
        <dbReference type="Proteomes" id="UP000674416"/>
    </source>
</evidence>
<keyword evidence="2" id="KW-1185">Reference proteome</keyword>
<sequence length="49" mass="5744">MDCTNCGKNSLIQVPEFEKTYTVCLDYGEVLSIKFENLDKLKKYKNHKN</sequence>
<organism evidence="1 2">
    <name type="scientific">Bacillus capparidis</name>
    <dbReference type="NCBI Taxonomy" id="1840411"/>
    <lineage>
        <taxon>Bacteria</taxon>
        <taxon>Bacillati</taxon>
        <taxon>Bacillota</taxon>
        <taxon>Bacilli</taxon>
        <taxon>Bacillales</taxon>
        <taxon>Bacillaceae</taxon>
        <taxon>Bacillus</taxon>
    </lineage>
</organism>